<evidence type="ECO:0000256" key="6">
    <source>
        <dbReference type="ARBA" id="ARBA00022989"/>
    </source>
</evidence>
<dbReference type="Pfam" id="PF00884">
    <property type="entry name" value="Sulfatase"/>
    <property type="match status" value="1"/>
</dbReference>
<dbReference type="InterPro" id="IPR017850">
    <property type="entry name" value="Alkaline_phosphatase_core_sf"/>
</dbReference>
<keyword evidence="15" id="KW-1185">Reference proteome</keyword>
<dbReference type="STRING" id="333138.LQ50_19725"/>
<name>A0A0B0I885_9BACI</name>
<feature type="binding site" evidence="11">
    <location>
        <position position="460"/>
    </location>
    <ligand>
        <name>Mn(2+)</name>
        <dbReference type="ChEBI" id="CHEBI:29035"/>
    </ligand>
</feature>
<dbReference type="PANTHER" id="PTHR47371">
    <property type="entry name" value="LIPOTEICHOIC ACID SYNTHASE"/>
    <property type="match status" value="1"/>
</dbReference>
<feature type="binding site" evidence="11">
    <location>
        <position position="284"/>
    </location>
    <ligand>
        <name>Mn(2+)</name>
        <dbReference type="ChEBI" id="CHEBI:29035"/>
    </ligand>
</feature>
<feature type="binding site" evidence="11">
    <location>
        <position position="242"/>
    </location>
    <ligand>
        <name>Mn(2+)</name>
        <dbReference type="ChEBI" id="CHEBI:29035"/>
    </ligand>
</feature>
<dbReference type="CDD" id="cd16015">
    <property type="entry name" value="LTA_synthase"/>
    <property type="match status" value="1"/>
</dbReference>
<evidence type="ECO:0000256" key="7">
    <source>
        <dbReference type="ARBA" id="ARBA00023136"/>
    </source>
</evidence>
<keyword evidence="4 8" id="KW-1003">Cell membrane</keyword>
<dbReference type="Gene3D" id="3.30.1120.170">
    <property type="match status" value="1"/>
</dbReference>
<feature type="transmembrane region" description="Helical" evidence="12">
    <location>
        <begin position="114"/>
        <end position="132"/>
    </location>
</feature>
<keyword evidence="10" id="KW-0464">Manganese</keyword>
<evidence type="ECO:0000256" key="3">
    <source>
        <dbReference type="ARBA" id="ARBA00009983"/>
    </source>
</evidence>
<feature type="domain" description="Sulfatase N-terminal" evidence="13">
    <location>
        <begin position="234"/>
        <end position="526"/>
    </location>
</feature>
<evidence type="ECO:0000256" key="4">
    <source>
        <dbReference type="ARBA" id="ARBA00022475"/>
    </source>
</evidence>
<feature type="transmembrane region" description="Helical" evidence="12">
    <location>
        <begin position="34"/>
        <end position="55"/>
    </location>
</feature>
<dbReference type="AlphaFoldDB" id="A0A0B0I885"/>
<evidence type="ECO:0000256" key="2">
    <source>
        <dbReference type="ARBA" id="ARBA00004936"/>
    </source>
</evidence>
<feature type="binding site" evidence="11">
    <location>
        <position position="461"/>
    </location>
    <ligand>
        <name>Mn(2+)</name>
        <dbReference type="ChEBI" id="CHEBI:29035"/>
    </ligand>
</feature>
<feature type="active site" evidence="9">
    <location>
        <position position="284"/>
    </location>
</feature>
<feature type="transmembrane region" description="Helical" evidence="12">
    <location>
        <begin position="144"/>
        <end position="162"/>
    </location>
</feature>
<protein>
    <recommendedName>
        <fullName evidence="13">Sulfatase N-terminal domain-containing protein</fullName>
    </recommendedName>
</protein>
<evidence type="ECO:0000313" key="15">
    <source>
        <dbReference type="Proteomes" id="UP000030832"/>
    </source>
</evidence>
<accession>A0A0B0I885</accession>
<gene>
    <name evidence="14" type="ORF">LQ50_19725</name>
</gene>
<feature type="transmembrane region" description="Helical" evidence="12">
    <location>
        <begin position="62"/>
        <end position="82"/>
    </location>
</feature>
<evidence type="ECO:0000256" key="9">
    <source>
        <dbReference type="PIRSR" id="PIRSR005091-1"/>
    </source>
</evidence>
<evidence type="ECO:0000313" key="14">
    <source>
        <dbReference type="EMBL" id="KHF38708.1"/>
    </source>
</evidence>
<dbReference type="InterPro" id="IPR012160">
    <property type="entry name" value="LtaS-like"/>
</dbReference>
<keyword evidence="6 12" id="KW-1133">Transmembrane helix</keyword>
<dbReference type="InterPro" id="IPR000917">
    <property type="entry name" value="Sulfatase_N"/>
</dbReference>
<feature type="transmembrane region" description="Helical" evidence="12">
    <location>
        <begin position="7"/>
        <end position="28"/>
    </location>
</feature>
<dbReference type="GO" id="GO:0005886">
    <property type="term" value="C:plasma membrane"/>
    <property type="evidence" value="ECO:0007669"/>
    <property type="project" value="UniProtKB-SubCell"/>
</dbReference>
<feature type="binding site" evidence="10">
    <location>
        <position position="400"/>
    </location>
    <ligand>
        <name>substrate</name>
    </ligand>
</feature>
<keyword evidence="10" id="KW-0479">Metal-binding</keyword>
<evidence type="ECO:0000256" key="1">
    <source>
        <dbReference type="ARBA" id="ARBA00004651"/>
    </source>
</evidence>
<comment type="caution">
    <text evidence="14">The sequence shown here is derived from an EMBL/GenBank/DDBJ whole genome shotgun (WGS) entry which is preliminary data.</text>
</comment>
<evidence type="ECO:0000256" key="10">
    <source>
        <dbReference type="PIRSR" id="PIRSR005091-2"/>
    </source>
</evidence>
<comment type="pathway">
    <text evidence="2">Cell wall biogenesis; lipoteichoic acid biosynthesis.</text>
</comment>
<dbReference type="Gene3D" id="3.40.720.10">
    <property type="entry name" value="Alkaline Phosphatase, subunit A"/>
    <property type="match status" value="1"/>
</dbReference>
<comment type="similarity">
    <text evidence="3 8">Belongs to the LTA synthase family.</text>
</comment>
<evidence type="ECO:0000256" key="5">
    <source>
        <dbReference type="ARBA" id="ARBA00022692"/>
    </source>
</evidence>
<sequence>MTVLKHIHLYLVFLVILSIKMFLTRVLIFDDYQVLSMFWLEMGYVVLLLALIELLAKKGKMFFYLLVNLVLSFLLFSMVLYFDFFGIMVSHHALYQIHQVGDVSDSVWTLLRPIHFLYFIDFIILGLLYAFTKVRFVQIQRLKTMVAFIVLSLAVIGFHLFLSSKTVNYDSIAAAKQMGIFNYQVSEIYSDIQTVENHLAGVDLTNEQIRELKGLPEADAEAGDPTYFGVAEGRNIIVIQFESLQDFTIGLEIDGQEITPHLNQLVEEGLYFPKVYQQIGAGNTSDAEFLLNTSLYPPGSRGASEVYGDKFLPSLPRLLKREGYHTATFHTNKASFWNRTEMYEALGFDDVYDEDFFGTDDYILMGASDEVLYEKTMDKFVEFADKRQPFYANVITMTSHHPFELPEEKIAIDLPERFEGTFIENYLTSIHYADKAMGEFIDRLKEEGIWENSLIVTFGDHSGVHHSQITEVDQQLLAEMNGRDYWFLDRLNIPLMITAPGALEAEVISNVGGQIDLMPTMANLVGLSLEDHIHFGQDIINNEENLLGMRYYLSQGSLFNRDVLLTSEGDNGTAYDLDTGEIIGSRLDYQDEFERVIQLLNLSDSYADQLPERQ</sequence>
<keyword evidence="7 8" id="KW-0472">Membrane</keyword>
<comment type="subcellular location">
    <subcellularLocation>
        <location evidence="1">Cell membrane</location>
        <topology evidence="1">Multi-pass membrane protein</topology>
    </subcellularLocation>
</comment>
<dbReference type="GO" id="GO:0046872">
    <property type="term" value="F:metal ion binding"/>
    <property type="evidence" value="ECO:0007669"/>
    <property type="project" value="UniProtKB-KW"/>
</dbReference>
<dbReference type="SUPFAM" id="SSF53649">
    <property type="entry name" value="Alkaline phosphatase-like"/>
    <property type="match status" value="1"/>
</dbReference>
<dbReference type="InterPro" id="IPR050448">
    <property type="entry name" value="OpgB/LTA_synthase_biosynth"/>
</dbReference>
<reference evidence="14 15" key="1">
    <citation type="submission" date="2014-09" db="EMBL/GenBank/DDBJ databases">
        <title>Genome sequencing and annotation of Bacillus Okhensis strain Kh10-101T.</title>
        <authorList>
            <person name="Prakash J.S."/>
        </authorList>
    </citation>
    <scope>NUCLEOTIDE SEQUENCE [LARGE SCALE GENOMIC DNA]</scope>
    <source>
        <strain evidence="15">Kh10-101T</strain>
    </source>
</reference>
<evidence type="ECO:0000259" key="13">
    <source>
        <dbReference type="Pfam" id="PF00884"/>
    </source>
</evidence>
<evidence type="ECO:0000256" key="8">
    <source>
        <dbReference type="PIRNR" id="PIRNR005091"/>
    </source>
</evidence>
<dbReference type="EMBL" id="JRJU01000032">
    <property type="protein sequence ID" value="KHF38708.1"/>
    <property type="molecule type" value="Genomic_DNA"/>
</dbReference>
<keyword evidence="5 12" id="KW-0812">Transmembrane</keyword>
<evidence type="ECO:0000256" key="11">
    <source>
        <dbReference type="PIRSR" id="PIRSR005091-3"/>
    </source>
</evidence>
<organism evidence="14 15">
    <name type="scientific">Halalkalibacter okhensis</name>
    <dbReference type="NCBI Taxonomy" id="333138"/>
    <lineage>
        <taxon>Bacteria</taxon>
        <taxon>Bacillati</taxon>
        <taxon>Bacillota</taxon>
        <taxon>Bacilli</taxon>
        <taxon>Bacillales</taxon>
        <taxon>Bacillaceae</taxon>
        <taxon>Halalkalibacter</taxon>
    </lineage>
</organism>
<dbReference type="eggNOG" id="COG1368">
    <property type="taxonomic scope" value="Bacteria"/>
</dbReference>
<dbReference type="Proteomes" id="UP000030832">
    <property type="component" value="Unassembled WGS sequence"/>
</dbReference>
<dbReference type="PIRSF" id="PIRSF005091">
    <property type="entry name" value="Mmb_sulf_HI1246"/>
    <property type="match status" value="1"/>
</dbReference>
<proteinExistence type="inferred from homology"/>
<evidence type="ECO:0000256" key="12">
    <source>
        <dbReference type="SAM" id="Phobius"/>
    </source>
</evidence>
<dbReference type="PANTHER" id="PTHR47371:SF3">
    <property type="entry name" value="PHOSPHOGLYCEROL TRANSFERASE I"/>
    <property type="match status" value="1"/>
</dbReference>